<accession>T0F707</accession>
<dbReference type="STRING" id="1049789.LEP1GSC050_1523"/>
<dbReference type="AlphaFoldDB" id="T0F707"/>
<gene>
    <name evidence="1" type="ORF">LEP1GSC050_1523</name>
</gene>
<comment type="caution">
    <text evidence="1">The sequence shown here is derived from an EMBL/GenBank/DDBJ whole genome shotgun (WGS) entry which is preliminary data.</text>
</comment>
<sequence>MKFSNANFSSRKIQTDSRPFTPIVQEFFCKLQEISLLFPLPLP</sequence>
<evidence type="ECO:0000313" key="2">
    <source>
        <dbReference type="Proteomes" id="UP000015454"/>
    </source>
</evidence>
<dbReference type="Proteomes" id="UP000015454">
    <property type="component" value="Unassembled WGS sequence"/>
</dbReference>
<protein>
    <submittedName>
        <fullName evidence="1">Uncharacterized protein</fullName>
    </submittedName>
</protein>
<organism evidence="1 2">
    <name type="scientific">Leptospira broomii serovar Hurstbridge str. 5399</name>
    <dbReference type="NCBI Taxonomy" id="1049789"/>
    <lineage>
        <taxon>Bacteria</taxon>
        <taxon>Pseudomonadati</taxon>
        <taxon>Spirochaetota</taxon>
        <taxon>Spirochaetia</taxon>
        <taxon>Leptospirales</taxon>
        <taxon>Leptospiraceae</taxon>
        <taxon>Leptospira</taxon>
    </lineage>
</organism>
<reference evidence="1" key="1">
    <citation type="submission" date="2013-05" db="EMBL/GenBank/DDBJ databases">
        <authorList>
            <person name="Harkins D.M."/>
            <person name="Durkin A.S."/>
            <person name="Brinkac L.M."/>
            <person name="Haft D.H."/>
            <person name="Selengut J.D."/>
            <person name="Sanka R."/>
            <person name="DePew J."/>
            <person name="Purushe J."/>
            <person name="Hartskeerl R.A."/>
            <person name="Ahmed A."/>
            <person name="van der Linden H."/>
            <person name="Goris M.G.A."/>
            <person name="Vinetz J.M."/>
            <person name="Sutton G.G."/>
            <person name="Nierman W.C."/>
            <person name="Fouts D.E."/>
        </authorList>
    </citation>
    <scope>NUCLEOTIDE SEQUENCE [LARGE SCALE GENOMIC DNA]</scope>
    <source>
        <strain evidence="1">5399</strain>
    </source>
</reference>
<name>T0F707_9LEPT</name>
<keyword evidence="2" id="KW-1185">Reference proteome</keyword>
<dbReference type="EMBL" id="AHMO02000011">
    <property type="protein sequence ID" value="EQA43307.1"/>
    <property type="molecule type" value="Genomic_DNA"/>
</dbReference>
<proteinExistence type="predicted"/>
<evidence type="ECO:0000313" key="1">
    <source>
        <dbReference type="EMBL" id="EQA43307.1"/>
    </source>
</evidence>